<evidence type="ECO:0000313" key="2">
    <source>
        <dbReference type="Proteomes" id="UP000436006"/>
    </source>
</evidence>
<keyword evidence="2" id="KW-1185">Reference proteome</keyword>
<gene>
    <name evidence="1" type="ORF">GO755_30445</name>
</gene>
<comment type="caution">
    <text evidence="1">The sequence shown here is derived from an EMBL/GenBank/DDBJ whole genome shotgun (WGS) entry which is preliminary data.</text>
</comment>
<reference evidence="1 2" key="1">
    <citation type="submission" date="2019-12" db="EMBL/GenBank/DDBJ databases">
        <title>Spirosoma sp. HMF4905 genome sequencing and assembly.</title>
        <authorList>
            <person name="Kang H."/>
            <person name="Cha I."/>
            <person name="Kim H."/>
            <person name="Joh K."/>
        </authorList>
    </citation>
    <scope>NUCLEOTIDE SEQUENCE [LARGE SCALE GENOMIC DNA]</scope>
    <source>
        <strain evidence="1 2">HMF4905</strain>
    </source>
</reference>
<name>A0A7K1SKQ0_9BACT</name>
<dbReference type="AlphaFoldDB" id="A0A7K1SKQ0"/>
<dbReference type="RefSeq" id="WP_157589211.1">
    <property type="nucleotide sequence ID" value="NZ_WPIN01000015.1"/>
</dbReference>
<sequence length="86" mass="10476">MKQKISPIPSFEVVPDLLEWVRQIIDLKGNGFFTAYQYNLILYQKKGEAYEAIEKVFEQFYGKRRFSDREVFFVKLSQWKKRQNKF</sequence>
<accession>A0A7K1SKQ0</accession>
<organism evidence="1 2">
    <name type="scientific">Spirosoma arboris</name>
    <dbReference type="NCBI Taxonomy" id="2682092"/>
    <lineage>
        <taxon>Bacteria</taxon>
        <taxon>Pseudomonadati</taxon>
        <taxon>Bacteroidota</taxon>
        <taxon>Cytophagia</taxon>
        <taxon>Cytophagales</taxon>
        <taxon>Cytophagaceae</taxon>
        <taxon>Spirosoma</taxon>
    </lineage>
</organism>
<dbReference type="Proteomes" id="UP000436006">
    <property type="component" value="Unassembled WGS sequence"/>
</dbReference>
<proteinExistence type="predicted"/>
<dbReference type="EMBL" id="WPIN01000015">
    <property type="protein sequence ID" value="MVM34391.1"/>
    <property type="molecule type" value="Genomic_DNA"/>
</dbReference>
<evidence type="ECO:0000313" key="1">
    <source>
        <dbReference type="EMBL" id="MVM34391.1"/>
    </source>
</evidence>
<protein>
    <submittedName>
        <fullName evidence="1">Uncharacterized protein</fullName>
    </submittedName>
</protein>